<accession>A0A834D307</accession>
<evidence type="ECO:0000313" key="1">
    <source>
        <dbReference type="EMBL" id="KAF5474215.1"/>
    </source>
</evidence>
<dbReference type="AlphaFoldDB" id="A0A834D307"/>
<proteinExistence type="predicted"/>
<gene>
    <name evidence="1" type="ORF">F2P56_006130</name>
</gene>
<organism evidence="1 2">
    <name type="scientific">Juglans regia</name>
    <name type="common">English walnut</name>
    <dbReference type="NCBI Taxonomy" id="51240"/>
    <lineage>
        <taxon>Eukaryota</taxon>
        <taxon>Viridiplantae</taxon>
        <taxon>Streptophyta</taxon>
        <taxon>Embryophyta</taxon>
        <taxon>Tracheophyta</taxon>
        <taxon>Spermatophyta</taxon>
        <taxon>Magnoliopsida</taxon>
        <taxon>eudicotyledons</taxon>
        <taxon>Gunneridae</taxon>
        <taxon>Pentapetalae</taxon>
        <taxon>rosids</taxon>
        <taxon>fabids</taxon>
        <taxon>Fagales</taxon>
        <taxon>Juglandaceae</taxon>
        <taxon>Juglans</taxon>
    </lineage>
</organism>
<reference evidence="1" key="1">
    <citation type="submission" date="2015-10" db="EMBL/GenBank/DDBJ databases">
        <authorList>
            <person name="Martinez-Garcia P.J."/>
            <person name="Crepeau M.W."/>
            <person name="Puiu D."/>
            <person name="Gonzalez-Ibeas D."/>
            <person name="Whalen J."/>
            <person name="Stevens K."/>
            <person name="Paul R."/>
            <person name="Butterfield T."/>
            <person name="Britton M."/>
            <person name="Reagan R."/>
            <person name="Chakraborty S."/>
            <person name="Walawage S.L."/>
            <person name="Vasquez-Gross H.A."/>
            <person name="Cardeno C."/>
            <person name="Famula R."/>
            <person name="Pratt K."/>
            <person name="Kuruganti S."/>
            <person name="Aradhya M.K."/>
            <person name="Leslie C.A."/>
            <person name="Dandekar A.M."/>
            <person name="Salzberg S.L."/>
            <person name="Wegrzyn J.L."/>
            <person name="Langley C.H."/>
            <person name="Neale D.B."/>
        </authorList>
    </citation>
    <scope>NUCLEOTIDE SEQUENCE</scope>
    <source>
        <tissue evidence="1">Leaves</tissue>
    </source>
</reference>
<evidence type="ECO:0000313" key="2">
    <source>
        <dbReference type="Proteomes" id="UP000619265"/>
    </source>
</evidence>
<dbReference type="Gramene" id="Jr03_05390_p2">
    <property type="protein sequence ID" value="cds.Jr03_05390_p2"/>
    <property type="gene ID" value="Jr03_05390"/>
</dbReference>
<reference evidence="1" key="2">
    <citation type="submission" date="2020-03" db="EMBL/GenBank/DDBJ databases">
        <title>Walnut 2.0.</title>
        <authorList>
            <person name="Marrano A."/>
            <person name="Britton M."/>
            <person name="Zimin A.V."/>
            <person name="Zaini P.A."/>
            <person name="Workman R."/>
            <person name="Puiu D."/>
            <person name="Bianco L."/>
            <person name="Allen B.J."/>
            <person name="Troggio M."/>
            <person name="Leslie C.A."/>
            <person name="Timp W."/>
            <person name="Dendekar A."/>
            <person name="Salzberg S.L."/>
            <person name="Neale D.B."/>
        </authorList>
    </citation>
    <scope>NUCLEOTIDE SEQUENCE</scope>
    <source>
        <tissue evidence="1">Leaves</tissue>
    </source>
</reference>
<comment type="caution">
    <text evidence="1">The sequence shown here is derived from an EMBL/GenBank/DDBJ whole genome shotgun (WGS) entry which is preliminary data.</text>
</comment>
<sequence>MRSRLRLQHHSPNKMANFQRMVSPKAAFNHKNVVHVAHKDAQKQRSRSHACSSVKSAVPSACVSLLELMGTRNSALATTIGRPREEDPNALDPFFHESSIQISEQIVSKIVVI</sequence>
<dbReference type="EMBL" id="LIHL02000003">
    <property type="protein sequence ID" value="KAF5474215.1"/>
    <property type="molecule type" value="Genomic_DNA"/>
</dbReference>
<dbReference type="Proteomes" id="UP000619265">
    <property type="component" value="Unassembled WGS sequence"/>
</dbReference>
<name>A0A834D307_JUGRE</name>
<protein>
    <submittedName>
        <fullName evidence="1">Uncharacterized protein</fullName>
    </submittedName>
</protein>